<accession>A0AAT9FNX3</accession>
<dbReference type="EMBL" id="AP026866">
    <property type="protein sequence ID" value="BDS07668.1"/>
    <property type="molecule type" value="Genomic_DNA"/>
</dbReference>
<dbReference type="KEGG" id="osu:NT6N_27080"/>
<evidence type="ECO:0008006" key="3">
    <source>
        <dbReference type="Google" id="ProtNLM"/>
    </source>
</evidence>
<feature type="chain" id="PRO_5043378145" description="PEP-CTERM protein-sorting domain-containing protein" evidence="1">
    <location>
        <begin position="26"/>
        <end position="197"/>
    </location>
</feature>
<keyword evidence="1" id="KW-0732">Signal</keyword>
<protein>
    <recommendedName>
        <fullName evidence="3">PEP-CTERM protein-sorting domain-containing protein</fullName>
    </recommendedName>
</protein>
<organism evidence="2">
    <name type="scientific">Oceaniferula spumae</name>
    <dbReference type="NCBI Taxonomy" id="2979115"/>
    <lineage>
        <taxon>Bacteria</taxon>
        <taxon>Pseudomonadati</taxon>
        <taxon>Verrucomicrobiota</taxon>
        <taxon>Verrucomicrobiia</taxon>
        <taxon>Verrucomicrobiales</taxon>
        <taxon>Verrucomicrobiaceae</taxon>
        <taxon>Oceaniferula</taxon>
    </lineage>
</organism>
<reference evidence="2" key="1">
    <citation type="submission" date="2024-07" db="EMBL/GenBank/DDBJ databases">
        <title>Complete genome sequence of Verrucomicrobiaceae bacterium NT6N.</title>
        <authorList>
            <person name="Huang C."/>
            <person name="Takami H."/>
            <person name="Hamasaki K."/>
        </authorList>
    </citation>
    <scope>NUCLEOTIDE SEQUENCE</scope>
    <source>
        <strain evidence="2">NT6N</strain>
    </source>
</reference>
<name>A0AAT9FNX3_9BACT</name>
<evidence type="ECO:0000256" key="1">
    <source>
        <dbReference type="SAM" id="SignalP"/>
    </source>
</evidence>
<dbReference type="AlphaFoldDB" id="A0AAT9FNX3"/>
<evidence type="ECO:0000313" key="2">
    <source>
        <dbReference type="EMBL" id="BDS07668.1"/>
    </source>
</evidence>
<feature type="signal peptide" evidence="1">
    <location>
        <begin position="1"/>
        <end position="25"/>
    </location>
</feature>
<gene>
    <name evidence="2" type="ORF">NT6N_27080</name>
</gene>
<dbReference type="NCBIfam" id="TIGR02595">
    <property type="entry name" value="PEP_CTERM"/>
    <property type="match status" value="1"/>
</dbReference>
<dbReference type="InterPro" id="IPR013424">
    <property type="entry name" value="Ice-binding_C"/>
</dbReference>
<proteinExistence type="predicted"/>
<sequence>MKNLIKSKLPAIAVGVCMLPALAGAAVTVTFRQNPNGTVTGILSGTLSLPTGTQVTAGAPPSDQFAGDSSNLSFVSSASNYQIGLSYGSITASELDIAPDAFTGPETFGFNGSNLSMGLAPVPGGSVTPVGTFVWSAADLFTVFGESKLDLGIWMNPQVAWTATSGDTISFVAVPEPSSSLMVTLGAGLLMLRRRRS</sequence>